<evidence type="ECO:0000313" key="4">
    <source>
        <dbReference type="Proteomes" id="UP000295794"/>
    </source>
</evidence>
<dbReference type="RefSeq" id="WP_115226270.1">
    <property type="nucleotide sequence ID" value="NZ_CAWOLO010000014.1"/>
</dbReference>
<proteinExistence type="predicted"/>
<protein>
    <submittedName>
        <fullName evidence="1">Uncharacterized protein</fullName>
    </submittedName>
</protein>
<evidence type="ECO:0000313" key="3">
    <source>
        <dbReference type="Proteomes" id="UP000255108"/>
    </source>
</evidence>
<reference evidence="1 3" key="1">
    <citation type="submission" date="2018-06" db="EMBL/GenBank/DDBJ databases">
        <authorList>
            <consortium name="Pathogen Informatics"/>
            <person name="Doyle S."/>
        </authorList>
    </citation>
    <scope>NUCLEOTIDE SEQUENCE [LARGE SCALE GENOMIC DNA]</scope>
    <source>
        <strain evidence="1 3">NCTC11159</strain>
    </source>
</reference>
<reference evidence="2 4" key="2">
    <citation type="submission" date="2019-03" db="EMBL/GenBank/DDBJ databases">
        <title>Genomic Encyclopedia of Type Strains, Phase IV (KMG-IV): sequencing the most valuable type-strain genomes for metagenomic binning, comparative biology and taxonomic classification.</title>
        <authorList>
            <person name="Goeker M."/>
        </authorList>
    </citation>
    <scope>NUCLEOTIDE SEQUENCE [LARGE SCALE GENOMIC DNA]</scope>
    <source>
        <strain evidence="2 4">DSM 3764</strain>
    </source>
</reference>
<dbReference type="OrthoDB" id="5880742at2"/>
<evidence type="ECO:0000313" key="2">
    <source>
        <dbReference type="EMBL" id="TCU82644.1"/>
    </source>
</evidence>
<dbReference type="AlphaFoldDB" id="A0A377Q580"/>
<sequence length="204" mass="23941">MMNFYNDEYYFIDSAALNDMPSLTPNDDTAFRLRRSRENPEGNAPYIFHNGAIDYQKGTCVTPLADLPNIMVGTNELYFDDLKFEEFMKFNLPNIICHPCIYIDHKEHWHENMWHVYVLNKIDCWDRKRSEYDEDSAEETKDGIEYDVNRYSLDSLVLDNISLKDRLIFRMGGVTYGGVLVHKSLKNFLTAYGVRFIPIVDFFG</sequence>
<name>A0A377Q580_9NEIS</name>
<dbReference type="EMBL" id="SMBT01000014">
    <property type="protein sequence ID" value="TCU82644.1"/>
    <property type="molecule type" value="Genomic_DNA"/>
</dbReference>
<evidence type="ECO:0000313" key="1">
    <source>
        <dbReference type="EMBL" id="STQ89870.1"/>
    </source>
</evidence>
<dbReference type="Proteomes" id="UP000295794">
    <property type="component" value="Unassembled WGS sequence"/>
</dbReference>
<gene>
    <name evidence="2" type="ORF">EV682_11416</name>
    <name evidence="1" type="ORF">NCTC11159_00921</name>
</gene>
<keyword evidence="4" id="KW-1185">Reference proteome</keyword>
<organism evidence="1 3">
    <name type="scientific">Iodobacter fluviatilis</name>
    <dbReference type="NCBI Taxonomy" id="537"/>
    <lineage>
        <taxon>Bacteria</taxon>
        <taxon>Pseudomonadati</taxon>
        <taxon>Pseudomonadota</taxon>
        <taxon>Betaproteobacteria</taxon>
        <taxon>Neisseriales</taxon>
        <taxon>Chitinibacteraceae</taxon>
        <taxon>Iodobacter</taxon>
    </lineage>
</organism>
<dbReference type="EMBL" id="UGHR01000001">
    <property type="protein sequence ID" value="STQ89870.1"/>
    <property type="molecule type" value="Genomic_DNA"/>
</dbReference>
<accession>A0A377Q580</accession>
<dbReference type="Proteomes" id="UP000255108">
    <property type="component" value="Unassembled WGS sequence"/>
</dbReference>